<dbReference type="InterPro" id="IPR043144">
    <property type="entry name" value="Mal/L-sulf/L-lact_DH-like_ah"/>
</dbReference>
<dbReference type="Gene3D" id="3.30.1370.60">
    <property type="entry name" value="Hypothetical oxidoreductase yiak, domain 2"/>
    <property type="match status" value="1"/>
</dbReference>
<dbReference type="AlphaFoldDB" id="A0AAU9WII0"/>
<dbReference type="EMBL" id="CALNXJ010000015">
    <property type="protein sequence ID" value="CAH3116038.1"/>
    <property type="molecule type" value="Genomic_DNA"/>
</dbReference>
<proteinExistence type="inferred from homology"/>
<dbReference type="InterPro" id="IPR003767">
    <property type="entry name" value="Malate/L-lactate_DH-like"/>
</dbReference>
<dbReference type="Pfam" id="PF02615">
    <property type="entry name" value="Ldh_2"/>
    <property type="match status" value="1"/>
</dbReference>
<comment type="caution">
    <text evidence="3">The sequence shown here is derived from an EMBL/GenBank/DDBJ whole genome shotgun (WGS) entry which is preliminary data.</text>
</comment>
<evidence type="ECO:0000313" key="4">
    <source>
        <dbReference type="Proteomes" id="UP001159428"/>
    </source>
</evidence>
<dbReference type="Gene3D" id="1.10.1530.10">
    <property type="match status" value="1"/>
</dbReference>
<accession>A0AAU9WII0</accession>
<sequence length="384" mass="41127">MAGLVGRTICSRRLVGKIRYLHTSRKHFDQYKCVAVNEVESFVERCMSAVGTPLEHCKALAQVLVAGDARGHFSHGLNRLEMYVHDINVGSTVINGDPEIVRETSATALVEGNNLLGPVVGNFCNDLAMKKAQETGIGWVACKGSNHYGIAGWYTIKAVEKGLIGMSFTNTSPLVVPTRAREVTLGTNPLSVAAPAKNGDSFVLDMATSAVALGKIEMADRKGVEIPHGWAVDSKGLETVNPEKVLSGGGQLPLGGTEITSGFKGYGLAMMVEVVCGILADAAFGPNVRKWKGDDRVANLGQCFVAVDPKAFSEGFEDRMQSLMDHCRNLQPAEGETTVLVAGDPERAHIQKVKEDGGIHYHVNLLEAMDKLANQLGVPCMPTK</sequence>
<evidence type="ECO:0000313" key="3">
    <source>
        <dbReference type="EMBL" id="CAH3116038.1"/>
    </source>
</evidence>
<evidence type="ECO:0000256" key="1">
    <source>
        <dbReference type="ARBA" id="ARBA00006056"/>
    </source>
</evidence>
<dbReference type="GO" id="GO:0016491">
    <property type="term" value="F:oxidoreductase activity"/>
    <property type="evidence" value="ECO:0007669"/>
    <property type="project" value="UniProtKB-KW"/>
</dbReference>
<name>A0AAU9WII0_9CNID</name>
<reference evidence="3 4" key="1">
    <citation type="submission" date="2022-05" db="EMBL/GenBank/DDBJ databases">
        <authorList>
            <consortium name="Genoscope - CEA"/>
            <person name="William W."/>
        </authorList>
    </citation>
    <scope>NUCLEOTIDE SEQUENCE [LARGE SCALE GENOMIC DNA]</scope>
</reference>
<keyword evidence="2" id="KW-0560">Oxidoreductase</keyword>
<keyword evidence="4" id="KW-1185">Reference proteome</keyword>
<dbReference type="PANTHER" id="PTHR11091:SF0">
    <property type="entry name" value="MALATE DEHYDROGENASE"/>
    <property type="match status" value="1"/>
</dbReference>
<dbReference type="PANTHER" id="PTHR11091">
    <property type="entry name" value="OXIDOREDUCTASE-RELATED"/>
    <property type="match status" value="1"/>
</dbReference>
<evidence type="ECO:0000256" key="2">
    <source>
        <dbReference type="ARBA" id="ARBA00023002"/>
    </source>
</evidence>
<dbReference type="SUPFAM" id="SSF89733">
    <property type="entry name" value="L-sulfolactate dehydrogenase-like"/>
    <property type="match status" value="1"/>
</dbReference>
<comment type="similarity">
    <text evidence="1">Belongs to the LDH2/MDH2 oxidoreductase family.</text>
</comment>
<dbReference type="Proteomes" id="UP001159428">
    <property type="component" value="Unassembled WGS sequence"/>
</dbReference>
<dbReference type="InterPro" id="IPR036111">
    <property type="entry name" value="Mal/L-sulfo/L-lacto_DH-like_sf"/>
</dbReference>
<evidence type="ECO:0008006" key="5">
    <source>
        <dbReference type="Google" id="ProtNLM"/>
    </source>
</evidence>
<protein>
    <recommendedName>
        <fullName evidence="5">Malate dehydrogenase</fullName>
    </recommendedName>
</protein>
<gene>
    <name evidence="3" type="ORF">PMEA_00006901</name>
</gene>
<dbReference type="InterPro" id="IPR043143">
    <property type="entry name" value="Mal/L-sulf/L-lact_DH-like_NADP"/>
</dbReference>
<organism evidence="3 4">
    <name type="scientific">Pocillopora meandrina</name>
    <dbReference type="NCBI Taxonomy" id="46732"/>
    <lineage>
        <taxon>Eukaryota</taxon>
        <taxon>Metazoa</taxon>
        <taxon>Cnidaria</taxon>
        <taxon>Anthozoa</taxon>
        <taxon>Hexacorallia</taxon>
        <taxon>Scleractinia</taxon>
        <taxon>Astrocoeniina</taxon>
        <taxon>Pocilloporidae</taxon>
        <taxon>Pocillopora</taxon>
    </lineage>
</organism>